<feature type="compositionally biased region" description="Basic and acidic residues" evidence="1">
    <location>
        <begin position="89"/>
        <end position="100"/>
    </location>
</feature>
<evidence type="ECO:0000313" key="2">
    <source>
        <dbReference type="EMBL" id="GMN18653.1"/>
    </source>
</evidence>
<evidence type="ECO:0000313" key="3">
    <source>
        <dbReference type="Proteomes" id="UP001187192"/>
    </source>
</evidence>
<accession>A0AA88CGS8</accession>
<sequence length="156" mass="17976">MAKRKLQLRDGGSVTKTKVLTRECRAFGYEQQCKEKYGKYQKIRRKTSQYSDSNSKPLNITKQKAETGSVAKMPVQIRDRCPFNSQPQHRGEYNKLLRDREDDDAVEPLPLKTDQVDASDPKLSNGLEQSYNLEARPIIDHPVWKGCLSHLQQELN</sequence>
<feature type="non-terminal residue" evidence="2">
    <location>
        <position position="1"/>
    </location>
</feature>
<dbReference type="EMBL" id="BTGU01008726">
    <property type="protein sequence ID" value="GMN18653.1"/>
    <property type="molecule type" value="Genomic_DNA"/>
</dbReference>
<name>A0AA88CGS8_FICCA</name>
<protein>
    <submittedName>
        <fullName evidence="2">Uncharacterized protein</fullName>
    </submittedName>
</protein>
<keyword evidence="3" id="KW-1185">Reference proteome</keyword>
<comment type="caution">
    <text evidence="2">The sequence shown here is derived from an EMBL/GenBank/DDBJ whole genome shotgun (WGS) entry which is preliminary data.</text>
</comment>
<organism evidence="2 3">
    <name type="scientific">Ficus carica</name>
    <name type="common">Common fig</name>
    <dbReference type="NCBI Taxonomy" id="3494"/>
    <lineage>
        <taxon>Eukaryota</taxon>
        <taxon>Viridiplantae</taxon>
        <taxon>Streptophyta</taxon>
        <taxon>Embryophyta</taxon>
        <taxon>Tracheophyta</taxon>
        <taxon>Spermatophyta</taxon>
        <taxon>Magnoliopsida</taxon>
        <taxon>eudicotyledons</taxon>
        <taxon>Gunneridae</taxon>
        <taxon>Pentapetalae</taxon>
        <taxon>rosids</taxon>
        <taxon>fabids</taxon>
        <taxon>Rosales</taxon>
        <taxon>Moraceae</taxon>
        <taxon>Ficeae</taxon>
        <taxon>Ficus</taxon>
    </lineage>
</organism>
<dbReference type="Proteomes" id="UP001187192">
    <property type="component" value="Unassembled WGS sequence"/>
</dbReference>
<proteinExistence type="predicted"/>
<feature type="compositionally biased region" description="Polar residues" evidence="1">
    <location>
        <begin position="48"/>
        <end position="62"/>
    </location>
</feature>
<evidence type="ECO:0000256" key="1">
    <source>
        <dbReference type="SAM" id="MobiDB-lite"/>
    </source>
</evidence>
<gene>
    <name evidence="2" type="ORF">TIFTF001_050819</name>
</gene>
<feature type="region of interest" description="Disordered" evidence="1">
    <location>
        <begin position="44"/>
        <end position="124"/>
    </location>
</feature>
<reference evidence="2" key="1">
    <citation type="submission" date="2023-07" db="EMBL/GenBank/DDBJ databases">
        <title>draft genome sequence of fig (Ficus carica).</title>
        <authorList>
            <person name="Takahashi T."/>
            <person name="Nishimura K."/>
        </authorList>
    </citation>
    <scope>NUCLEOTIDE SEQUENCE</scope>
</reference>
<dbReference type="AlphaFoldDB" id="A0AA88CGS8"/>